<dbReference type="EMBL" id="FOVW01000006">
    <property type="protein sequence ID" value="SFO39520.1"/>
    <property type="molecule type" value="Genomic_DNA"/>
</dbReference>
<protein>
    <recommendedName>
        <fullName evidence="3">General stress protein CsbD</fullName>
    </recommendedName>
</protein>
<gene>
    <name evidence="1" type="ORF">SAMN04488519_10668</name>
</gene>
<proteinExistence type="predicted"/>
<keyword evidence="2" id="KW-1185">Reference proteome</keyword>
<evidence type="ECO:0000313" key="2">
    <source>
        <dbReference type="Proteomes" id="UP000199564"/>
    </source>
</evidence>
<dbReference type="Gene3D" id="1.10.1470.10">
    <property type="entry name" value="YjbJ"/>
    <property type="match status" value="1"/>
</dbReference>
<dbReference type="STRING" id="226506.SAMN04488519_10668"/>
<dbReference type="AlphaFoldDB" id="A0A1I5GUF2"/>
<sequence>MRIIRSWREQKAMLKQRFTFLLDADFEYPEGQREKMMKKLSVKLNKTREELELLFAELQTY</sequence>
<dbReference type="Proteomes" id="UP000199564">
    <property type="component" value="Unassembled WGS sequence"/>
</dbReference>
<dbReference type="InterPro" id="IPR036629">
    <property type="entry name" value="YjbJ_sf"/>
</dbReference>
<name>A0A1I5GUF2_9BACT</name>
<reference evidence="2" key="1">
    <citation type="submission" date="2016-10" db="EMBL/GenBank/DDBJ databases">
        <authorList>
            <person name="Varghese N."/>
            <person name="Submissions S."/>
        </authorList>
    </citation>
    <scope>NUCLEOTIDE SEQUENCE [LARGE SCALE GENOMIC DNA]</scope>
    <source>
        <strain evidence="2">DSM 15282</strain>
    </source>
</reference>
<accession>A0A1I5GUF2</accession>
<evidence type="ECO:0000313" key="1">
    <source>
        <dbReference type="EMBL" id="SFO39520.1"/>
    </source>
</evidence>
<organism evidence="1 2">
    <name type="scientific">Algoriphagus ornithinivorans</name>
    <dbReference type="NCBI Taxonomy" id="226506"/>
    <lineage>
        <taxon>Bacteria</taxon>
        <taxon>Pseudomonadati</taxon>
        <taxon>Bacteroidota</taxon>
        <taxon>Cytophagia</taxon>
        <taxon>Cytophagales</taxon>
        <taxon>Cyclobacteriaceae</taxon>
        <taxon>Algoriphagus</taxon>
    </lineage>
</organism>
<dbReference type="RefSeq" id="WP_139217481.1">
    <property type="nucleotide sequence ID" value="NZ_FOVW01000006.1"/>
</dbReference>
<evidence type="ECO:0008006" key="3">
    <source>
        <dbReference type="Google" id="ProtNLM"/>
    </source>
</evidence>